<keyword evidence="3" id="KW-0804">Transcription</keyword>
<dbReference type="InterPro" id="IPR018060">
    <property type="entry name" value="HTH_AraC"/>
</dbReference>
<sequence length="287" mass="31399">MSASLLYLADRRALFMGTPLTIRRHVLPVSRMILCLEGELRYQPFGEGPLIPCSSLLLPVGLPVTVDSSEALIADCYLDVCGFDYAVLRQQARRCEHAIYCDLRDEQPLREMLNAARLQLAPAAALWPQLEALLNPADLVASAEHYSDPRVEQVVARIKRTARDNLSVDELAAGVGLSGSRLLSLFKQQAGIPIRRYRLWRRLHYATCLLAEGCSLTEAAMGSGFSDSSHFSRTFSDMLGFQPSALTRSHCELKILVNPANGGESAAISTPPELAASSFKCDAHGRG</sequence>
<dbReference type="Proteomes" id="UP000244064">
    <property type="component" value="Unassembled WGS sequence"/>
</dbReference>
<protein>
    <recommendedName>
        <fullName evidence="5">HTH araC/xylS-type domain-containing protein</fullName>
    </recommendedName>
</protein>
<dbReference type="InterPro" id="IPR009057">
    <property type="entry name" value="Homeodomain-like_sf"/>
</dbReference>
<gene>
    <name evidence="6" type="ORF">DBO85_08945</name>
</gene>
<dbReference type="PROSITE" id="PS01124">
    <property type="entry name" value="HTH_ARAC_FAMILY_2"/>
    <property type="match status" value="1"/>
</dbReference>
<dbReference type="SUPFAM" id="SSF46689">
    <property type="entry name" value="Homeodomain-like"/>
    <property type="match status" value="2"/>
</dbReference>
<keyword evidence="2" id="KW-0238">DNA-binding</keyword>
<dbReference type="EMBL" id="QASN01000016">
    <property type="protein sequence ID" value="PTU74669.1"/>
    <property type="molecule type" value="Genomic_DNA"/>
</dbReference>
<dbReference type="AlphaFoldDB" id="A0A2T5PAB1"/>
<dbReference type="RefSeq" id="WP_108106921.1">
    <property type="nucleotide sequence ID" value="NZ_QASN01000016.1"/>
</dbReference>
<evidence type="ECO:0000313" key="7">
    <source>
        <dbReference type="Proteomes" id="UP000244064"/>
    </source>
</evidence>
<comment type="function">
    <text evidence="4">Regulatory protein of the TOL plasmid xyl operons. XylS activates the xylXYZLTEGFJQKIH operon required for the degradation of toluene, m-xylene and p-xylene.</text>
</comment>
<dbReference type="Gene3D" id="1.10.10.60">
    <property type="entry name" value="Homeodomain-like"/>
    <property type="match status" value="1"/>
</dbReference>
<dbReference type="GO" id="GO:0043565">
    <property type="term" value="F:sequence-specific DNA binding"/>
    <property type="evidence" value="ECO:0007669"/>
    <property type="project" value="InterPro"/>
</dbReference>
<dbReference type="Pfam" id="PF12833">
    <property type="entry name" value="HTH_18"/>
    <property type="match status" value="1"/>
</dbReference>
<evidence type="ECO:0000256" key="2">
    <source>
        <dbReference type="ARBA" id="ARBA00023125"/>
    </source>
</evidence>
<organism evidence="6 7">
    <name type="scientific">Pseudomonas mangrovi</name>
    <dbReference type="NCBI Taxonomy" id="2161748"/>
    <lineage>
        <taxon>Bacteria</taxon>
        <taxon>Pseudomonadati</taxon>
        <taxon>Pseudomonadota</taxon>
        <taxon>Gammaproteobacteria</taxon>
        <taxon>Pseudomonadales</taxon>
        <taxon>Pseudomonadaceae</taxon>
        <taxon>Pseudomonas</taxon>
    </lineage>
</organism>
<proteinExistence type="predicted"/>
<dbReference type="PANTHER" id="PTHR46796">
    <property type="entry name" value="HTH-TYPE TRANSCRIPTIONAL ACTIVATOR RHAS-RELATED"/>
    <property type="match status" value="1"/>
</dbReference>
<evidence type="ECO:0000256" key="4">
    <source>
        <dbReference type="ARBA" id="ARBA00037345"/>
    </source>
</evidence>
<evidence type="ECO:0000313" key="6">
    <source>
        <dbReference type="EMBL" id="PTU74669.1"/>
    </source>
</evidence>
<dbReference type="InterPro" id="IPR050204">
    <property type="entry name" value="AraC_XylS_family_regulators"/>
</dbReference>
<keyword evidence="1" id="KW-0805">Transcription regulation</keyword>
<evidence type="ECO:0000256" key="1">
    <source>
        <dbReference type="ARBA" id="ARBA00023015"/>
    </source>
</evidence>
<accession>A0A2T5PAB1</accession>
<evidence type="ECO:0000256" key="3">
    <source>
        <dbReference type="ARBA" id="ARBA00023163"/>
    </source>
</evidence>
<dbReference type="GO" id="GO:0003700">
    <property type="term" value="F:DNA-binding transcription factor activity"/>
    <property type="evidence" value="ECO:0007669"/>
    <property type="project" value="InterPro"/>
</dbReference>
<keyword evidence="7" id="KW-1185">Reference proteome</keyword>
<comment type="caution">
    <text evidence="6">The sequence shown here is derived from an EMBL/GenBank/DDBJ whole genome shotgun (WGS) entry which is preliminary data.</text>
</comment>
<evidence type="ECO:0000259" key="5">
    <source>
        <dbReference type="PROSITE" id="PS01124"/>
    </source>
</evidence>
<dbReference type="OrthoDB" id="5295226at2"/>
<name>A0A2T5PAB1_9PSED</name>
<reference evidence="6 7" key="1">
    <citation type="submission" date="2018-04" db="EMBL/GenBank/DDBJ databases">
        <title>Pseudomonas sp. nov., isolated from mangrove soil.</title>
        <authorList>
            <person name="Chen C."/>
        </authorList>
    </citation>
    <scope>NUCLEOTIDE SEQUENCE [LARGE SCALE GENOMIC DNA]</scope>
    <source>
        <strain evidence="6 7">TC-11</strain>
    </source>
</reference>
<dbReference type="SMART" id="SM00342">
    <property type="entry name" value="HTH_ARAC"/>
    <property type="match status" value="1"/>
</dbReference>
<feature type="domain" description="HTH araC/xylS-type" evidence="5">
    <location>
        <begin position="152"/>
        <end position="249"/>
    </location>
</feature>